<dbReference type="GO" id="GO:0012505">
    <property type="term" value="C:endomembrane system"/>
    <property type="evidence" value="ECO:0007669"/>
    <property type="project" value="UniProtKB-SubCell"/>
</dbReference>
<evidence type="ECO:0000313" key="10">
    <source>
        <dbReference type="EMBL" id="MBA4630089.1"/>
    </source>
</evidence>
<evidence type="ECO:0000256" key="4">
    <source>
        <dbReference type="ARBA" id="ARBA00022597"/>
    </source>
</evidence>
<feature type="transmembrane region" description="Helical" evidence="9">
    <location>
        <begin position="42"/>
        <end position="59"/>
    </location>
</feature>
<protein>
    <recommendedName>
        <fullName evidence="11">Bidirectional sugar transporter SWEET</fullName>
    </recommendedName>
</protein>
<keyword evidence="8 9" id="KW-0472">Membrane</keyword>
<dbReference type="GO" id="GO:0016020">
    <property type="term" value="C:membrane"/>
    <property type="evidence" value="ECO:0007669"/>
    <property type="project" value="InterPro"/>
</dbReference>
<keyword evidence="7 9" id="KW-1133">Transmembrane helix</keyword>
<evidence type="ECO:0000256" key="9">
    <source>
        <dbReference type="SAM" id="Phobius"/>
    </source>
</evidence>
<feature type="transmembrane region" description="Helical" evidence="9">
    <location>
        <begin position="6"/>
        <end position="30"/>
    </location>
</feature>
<dbReference type="PANTHER" id="PTHR10791:SF120">
    <property type="entry name" value="BIDIRECTIONAL SUGAR TRANSPORTER SWEET17"/>
    <property type="match status" value="1"/>
</dbReference>
<dbReference type="PANTHER" id="PTHR10791">
    <property type="entry name" value="RAG1-ACTIVATING PROTEIN 1"/>
    <property type="match status" value="1"/>
</dbReference>
<evidence type="ECO:0000256" key="6">
    <source>
        <dbReference type="ARBA" id="ARBA00022737"/>
    </source>
</evidence>
<reference evidence="10" key="1">
    <citation type="journal article" date="2013" name="J. Plant Res.">
        <title>Effect of fungi and light on seed germination of three Opuntia species from semiarid lands of central Mexico.</title>
        <authorList>
            <person name="Delgado-Sanchez P."/>
            <person name="Jimenez-Bremont J.F."/>
            <person name="Guerrero-Gonzalez Mde L."/>
            <person name="Flores J."/>
        </authorList>
    </citation>
    <scope>NUCLEOTIDE SEQUENCE</scope>
    <source>
        <tissue evidence="10">Cladode</tissue>
    </source>
</reference>
<keyword evidence="3" id="KW-0813">Transport</keyword>
<reference evidence="10" key="2">
    <citation type="submission" date="2020-07" db="EMBL/GenBank/DDBJ databases">
        <authorList>
            <person name="Vera ALvarez R."/>
            <person name="Arias-Moreno D.M."/>
            <person name="Jimenez-Jacinto V."/>
            <person name="Jimenez-Bremont J.F."/>
            <person name="Swaminathan K."/>
            <person name="Moose S.P."/>
            <person name="Guerrero-Gonzalez M.L."/>
            <person name="Marino-Ramirez L."/>
            <person name="Landsman D."/>
            <person name="Rodriguez-Kessler M."/>
            <person name="Delgado-Sanchez P."/>
        </authorList>
    </citation>
    <scope>NUCLEOTIDE SEQUENCE</scope>
    <source>
        <tissue evidence="10">Cladode</tissue>
    </source>
</reference>
<dbReference type="AlphaFoldDB" id="A0A7C9D6S7"/>
<evidence type="ECO:0000256" key="5">
    <source>
        <dbReference type="ARBA" id="ARBA00022692"/>
    </source>
</evidence>
<keyword evidence="6" id="KW-0677">Repeat</keyword>
<evidence type="ECO:0000256" key="7">
    <source>
        <dbReference type="ARBA" id="ARBA00022989"/>
    </source>
</evidence>
<feature type="transmembrane region" description="Helical" evidence="9">
    <location>
        <begin position="65"/>
        <end position="87"/>
    </location>
</feature>
<dbReference type="Gene3D" id="1.20.1280.290">
    <property type="match status" value="1"/>
</dbReference>
<organism evidence="10">
    <name type="scientific">Opuntia streptacantha</name>
    <name type="common">Prickly pear cactus</name>
    <name type="synonym">Opuntia cardona</name>
    <dbReference type="NCBI Taxonomy" id="393608"/>
    <lineage>
        <taxon>Eukaryota</taxon>
        <taxon>Viridiplantae</taxon>
        <taxon>Streptophyta</taxon>
        <taxon>Embryophyta</taxon>
        <taxon>Tracheophyta</taxon>
        <taxon>Spermatophyta</taxon>
        <taxon>Magnoliopsida</taxon>
        <taxon>eudicotyledons</taxon>
        <taxon>Gunneridae</taxon>
        <taxon>Pentapetalae</taxon>
        <taxon>Caryophyllales</taxon>
        <taxon>Cactineae</taxon>
        <taxon>Cactaceae</taxon>
        <taxon>Opuntioideae</taxon>
        <taxon>Opuntia</taxon>
    </lineage>
</organism>
<dbReference type="InterPro" id="IPR047664">
    <property type="entry name" value="SWEET"/>
</dbReference>
<evidence type="ECO:0000256" key="2">
    <source>
        <dbReference type="ARBA" id="ARBA00007809"/>
    </source>
</evidence>
<accession>A0A7C9D6S7</accession>
<comment type="similarity">
    <text evidence="2">Belongs to the SWEET sugar transporter family.</text>
</comment>
<keyword evidence="5 9" id="KW-0812">Transmembrane</keyword>
<dbReference type="Pfam" id="PF03083">
    <property type="entry name" value="MtN3_slv"/>
    <property type="match status" value="1"/>
</dbReference>
<sequence length="107" mass="12095">MADLSFYVGVIGNVISVLMFLSPVSTFIRIVKHRSTEDFDSLPYVSTLLNSSLWTYYGLINDELLVSTVNGFGVLVEIVYVALFLAFAPRRMKVYVRTRICLIKLPP</sequence>
<proteinExistence type="inferred from homology"/>
<dbReference type="GO" id="GO:0051119">
    <property type="term" value="F:sugar transmembrane transporter activity"/>
    <property type="evidence" value="ECO:0007669"/>
    <property type="project" value="InterPro"/>
</dbReference>
<name>A0A7C9D6S7_OPUST</name>
<keyword evidence="4" id="KW-0762">Sugar transport</keyword>
<evidence type="ECO:0000256" key="1">
    <source>
        <dbReference type="ARBA" id="ARBA00004127"/>
    </source>
</evidence>
<evidence type="ECO:0000256" key="8">
    <source>
        <dbReference type="ARBA" id="ARBA00023136"/>
    </source>
</evidence>
<comment type="subcellular location">
    <subcellularLocation>
        <location evidence="1">Endomembrane system</location>
        <topology evidence="1">Multi-pass membrane protein</topology>
    </subcellularLocation>
</comment>
<dbReference type="FunFam" id="1.20.1280.290:FF:000001">
    <property type="entry name" value="Bidirectional sugar transporter SWEET"/>
    <property type="match status" value="1"/>
</dbReference>
<evidence type="ECO:0008006" key="11">
    <source>
        <dbReference type="Google" id="ProtNLM"/>
    </source>
</evidence>
<evidence type="ECO:0000256" key="3">
    <source>
        <dbReference type="ARBA" id="ARBA00022448"/>
    </source>
</evidence>
<dbReference type="InterPro" id="IPR004316">
    <property type="entry name" value="SWEET_rpt"/>
</dbReference>
<dbReference type="EMBL" id="GISG01072021">
    <property type="protein sequence ID" value="MBA4630089.1"/>
    <property type="molecule type" value="Transcribed_RNA"/>
</dbReference>